<reference evidence="1" key="1">
    <citation type="submission" date="2020-11" db="EMBL/GenBank/DDBJ databases">
        <authorList>
            <consortium name="DOE Joint Genome Institute"/>
            <person name="Ahrendt S."/>
            <person name="Riley R."/>
            <person name="Andreopoulos W."/>
            <person name="Labutti K."/>
            <person name="Pangilinan J."/>
            <person name="Ruiz-Duenas F.J."/>
            <person name="Barrasa J.M."/>
            <person name="Sanchez-Garcia M."/>
            <person name="Camarero S."/>
            <person name="Miyauchi S."/>
            <person name="Serrano A."/>
            <person name="Linde D."/>
            <person name="Babiker R."/>
            <person name="Drula E."/>
            <person name="Ayuso-Fernandez I."/>
            <person name="Pacheco R."/>
            <person name="Padilla G."/>
            <person name="Ferreira P."/>
            <person name="Barriuso J."/>
            <person name="Kellner H."/>
            <person name="Castanera R."/>
            <person name="Alfaro M."/>
            <person name="Ramirez L."/>
            <person name="Pisabarro A.G."/>
            <person name="Kuo A."/>
            <person name="Tritt A."/>
            <person name="Lipzen A."/>
            <person name="He G."/>
            <person name="Yan M."/>
            <person name="Ng V."/>
            <person name="Cullen D."/>
            <person name="Martin F."/>
            <person name="Rosso M.-N."/>
            <person name="Henrissat B."/>
            <person name="Hibbett D."/>
            <person name="Martinez A.T."/>
            <person name="Grigoriev I.V."/>
        </authorList>
    </citation>
    <scope>NUCLEOTIDE SEQUENCE</scope>
    <source>
        <strain evidence="1">CIRM-BRFM 674</strain>
    </source>
</reference>
<dbReference type="EMBL" id="MU155140">
    <property type="protein sequence ID" value="KAF9484824.1"/>
    <property type="molecule type" value="Genomic_DNA"/>
</dbReference>
<gene>
    <name evidence="1" type="ORF">BDN70DRAFT_849120</name>
</gene>
<dbReference type="Proteomes" id="UP000807469">
    <property type="component" value="Unassembled WGS sequence"/>
</dbReference>
<comment type="caution">
    <text evidence="1">The sequence shown here is derived from an EMBL/GenBank/DDBJ whole genome shotgun (WGS) entry which is preliminary data.</text>
</comment>
<proteinExistence type="predicted"/>
<dbReference type="PANTHER" id="PTHR31252">
    <property type="entry name" value="DUF4419 DOMAIN-CONTAINING PROTEIN"/>
    <property type="match status" value="1"/>
</dbReference>
<evidence type="ECO:0000313" key="1">
    <source>
        <dbReference type="EMBL" id="KAF9484824.1"/>
    </source>
</evidence>
<evidence type="ECO:0000313" key="2">
    <source>
        <dbReference type="Proteomes" id="UP000807469"/>
    </source>
</evidence>
<dbReference type="OrthoDB" id="9978173at2759"/>
<organism evidence="1 2">
    <name type="scientific">Pholiota conissans</name>
    <dbReference type="NCBI Taxonomy" id="109636"/>
    <lineage>
        <taxon>Eukaryota</taxon>
        <taxon>Fungi</taxon>
        <taxon>Dikarya</taxon>
        <taxon>Basidiomycota</taxon>
        <taxon>Agaricomycotina</taxon>
        <taxon>Agaricomycetes</taxon>
        <taxon>Agaricomycetidae</taxon>
        <taxon>Agaricales</taxon>
        <taxon>Agaricineae</taxon>
        <taxon>Strophariaceae</taxon>
        <taxon>Pholiota</taxon>
    </lineage>
</organism>
<sequence length="372" mass="42309">MPVHFKVAPHDANKRKKFRSLETTDNLLAATWGWEQRRTRGTSKCAELLQTSYRDVLDVVAKANGFVDTVTEAYNMHYHLIIRPDDVWMAILSQLNFYVNAHAEELRHKFVEHEGKKKLTIEEVGTRYSVDFGALAVRMTRLIDENVVDKELKDWILPDFTTTTVNDTVVCAVYMMSTLKAYFSYKICLQCGIPSVTLEGEKSDWERLLLRIDKLKDFGPEPEIWASLLHPILSRFVTAFDGNPDVEFWNRVCHYKSHGSGETVLTGWITAFCVWDSRGVWMGPPLTGSELRYRSPGEILVLDGVQYGAVGAYNLPSGFCDVDVLLNDNGKEFDCMMVSGHLALKTEGEDRDTVRPHPGWLMFIKEDGVSTK</sequence>
<keyword evidence="2" id="KW-1185">Reference proteome</keyword>
<accession>A0A9P6D5R8</accession>
<dbReference type="PANTHER" id="PTHR31252:SF11">
    <property type="entry name" value="DUF4419 DOMAIN-CONTAINING PROTEIN"/>
    <property type="match status" value="1"/>
</dbReference>
<dbReference type="AlphaFoldDB" id="A0A9P6D5R8"/>
<dbReference type="InterPro" id="IPR025533">
    <property type="entry name" value="DUF4419"/>
</dbReference>
<dbReference type="Pfam" id="PF14388">
    <property type="entry name" value="DUF4419"/>
    <property type="match status" value="1"/>
</dbReference>
<protein>
    <submittedName>
        <fullName evidence="1">Uncharacterized protein</fullName>
    </submittedName>
</protein>
<name>A0A9P6D5R8_9AGAR</name>